<dbReference type="Pfam" id="PF01497">
    <property type="entry name" value="Peripla_BP_2"/>
    <property type="match status" value="1"/>
</dbReference>
<evidence type="ECO:0000259" key="5">
    <source>
        <dbReference type="PROSITE" id="PS51272"/>
    </source>
</evidence>
<evidence type="ECO:0000256" key="2">
    <source>
        <dbReference type="ARBA" id="ARBA00022737"/>
    </source>
</evidence>
<feature type="domain" description="SLH" evidence="5">
    <location>
        <begin position="368"/>
        <end position="434"/>
    </location>
</feature>
<dbReference type="RefSeq" id="WP_072966555.1">
    <property type="nucleotide sequence ID" value="NZ_FRAJ01000008.1"/>
</dbReference>
<evidence type="ECO:0000256" key="3">
    <source>
        <dbReference type="SAM" id="Coils"/>
    </source>
</evidence>
<evidence type="ECO:0000259" key="4">
    <source>
        <dbReference type="PROSITE" id="PS50983"/>
    </source>
</evidence>
<dbReference type="Gene3D" id="3.40.50.1980">
    <property type="entry name" value="Nitrogenase molybdenum iron protein domain"/>
    <property type="match status" value="2"/>
</dbReference>
<accession>A0A1M6PFK4</accession>
<gene>
    <name evidence="6" type="ORF">SAMN02745883_01185</name>
</gene>
<keyword evidence="2" id="KW-0677">Repeat</keyword>
<evidence type="ECO:0000313" key="6">
    <source>
        <dbReference type="EMBL" id="SHK06682.1"/>
    </source>
</evidence>
<keyword evidence="7" id="KW-1185">Reference proteome</keyword>
<dbReference type="PROSITE" id="PS51272">
    <property type="entry name" value="SLH"/>
    <property type="match status" value="1"/>
</dbReference>
<proteinExistence type="inferred from homology"/>
<dbReference type="InterPro" id="IPR002491">
    <property type="entry name" value="ABC_transptr_periplasmic_BD"/>
</dbReference>
<evidence type="ECO:0000313" key="7">
    <source>
        <dbReference type="Proteomes" id="UP000184082"/>
    </source>
</evidence>
<organism evidence="6 7">
    <name type="scientific">Caminicella sporogenes DSM 14501</name>
    <dbReference type="NCBI Taxonomy" id="1121266"/>
    <lineage>
        <taxon>Bacteria</taxon>
        <taxon>Bacillati</taxon>
        <taxon>Bacillota</taxon>
        <taxon>Clostridia</taxon>
        <taxon>Peptostreptococcales</taxon>
        <taxon>Caminicellaceae</taxon>
        <taxon>Caminicella</taxon>
    </lineage>
</organism>
<dbReference type="AlphaFoldDB" id="A0A1M6PFK4"/>
<dbReference type="Proteomes" id="UP000184082">
    <property type="component" value="Unassembled WGS sequence"/>
</dbReference>
<keyword evidence="3" id="KW-0175">Coiled coil</keyword>
<feature type="domain" description="Fe/B12 periplasmic-binding" evidence="4">
    <location>
        <begin position="62"/>
        <end position="322"/>
    </location>
</feature>
<protein>
    <submittedName>
        <fullName evidence="6">Iron complex transport system substrate-binding protein</fullName>
    </submittedName>
</protein>
<evidence type="ECO:0000256" key="1">
    <source>
        <dbReference type="ARBA" id="ARBA00008814"/>
    </source>
</evidence>
<comment type="similarity">
    <text evidence="1">Belongs to the bacterial solute-binding protein 8 family.</text>
</comment>
<dbReference type="PANTHER" id="PTHR30535:SF34">
    <property type="entry name" value="MOLYBDATE-BINDING PROTEIN MOLA"/>
    <property type="match status" value="1"/>
</dbReference>
<sequence>MKNVKIKTIIQISLVLIITLFLGRTYIEKAFDNVSIFDNKKYAIDIVDDSGYRIKMEKPAKRIISLYSAHTENLFSLGLDKEIIGVGRADIYPVQALSRKVYDYRSDPEKVISAKPDLVLIRPFIERKSPNFVKTLKRAGITVVSLYPEKFEDFDDYIIKLGILTGKKNTAEKLLKKFHEELEAIREKTSKIENKVGVYFESSDRGYKTVTTDSMPAVAIEMAGGINVASDAKPIQEGSSIAAYGIERILEKAKEIDVYVSQRGVMGAGGNYHSISIRPGFKAINAVKNKRIFEINQKIISSPTFRYIKGVKELCRMFYPEIFDDLSVYNSDKEITREEIAEIYVKKTHKTIFVPTSSYYRKKHETHTYGFFKDVPPNHPRFDYIETAVLSGYIDGYKENGEEYFYPEKRVTRDEFAKTVYLIGDFKSKDKNINIKDIDEVENKRIVQILVDNGIFELKDGKFKPKEYVTVNEVIDILNKVDTKGEKI</sequence>
<dbReference type="GO" id="GO:0071281">
    <property type="term" value="P:cellular response to iron ion"/>
    <property type="evidence" value="ECO:0007669"/>
    <property type="project" value="TreeGrafter"/>
</dbReference>
<dbReference type="SUPFAM" id="SSF53807">
    <property type="entry name" value="Helical backbone' metal receptor"/>
    <property type="match status" value="1"/>
</dbReference>
<dbReference type="EMBL" id="FRAJ01000008">
    <property type="protein sequence ID" value="SHK06682.1"/>
    <property type="molecule type" value="Genomic_DNA"/>
</dbReference>
<dbReference type="PANTHER" id="PTHR30535">
    <property type="entry name" value="VITAMIN B12-BINDING PROTEIN"/>
    <property type="match status" value="1"/>
</dbReference>
<dbReference type="STRING" id="1121266.SAMN02745883_01185"/>
<feature type="coiled-coil region" evidence="3">
    <location>
        <begin position="168"/>
        <end position="195"/>
    </location>
</feature>
<dbReference type="PROSITE" id="PS50983">
    <property type="entry name" value="FE_B12_PBP"/>
    <property type="match status" value="1"/>
</dbReference>
<dbReference type="InterPro" id="IPR050902">
    <property type="entry name" value="ABC_Transporter_SBP"/>
</dbReference>
<dbReference type="InterPro" id="IPR001119">
    <property type="entry name" value="SLH_dom"/>
</dbReference>
<reference evidence="6 7" key="1">
    <citation type="submission" date="2016-11" db="EMBL/GenBank/DDBJ databases">
        <authorList>
            <person name="Jaros S."/>
            <person name="Januszkiewicz K."/>
            <person name="Wedrychowicz H."/>
        </authorList>
    </citation>
    <scope>NUCLEOTIDE SEQUENCE [LARGE SCALE GENOMIC DNA]</scope>
    <source>
        <strain evidence="6 7">DSM 14501</strain>
    </source>
</reference>
<name>A0A1M6PFK4_9FIRM</name>
<dbReference type="Pfam" id="PF00395">
    <property type="entry name" value="SLH"/>
    <property type="match status" value="2"/>
</dbReference>